<dbReference type="CDD" id="cd18820">
    <property type="entry name" value="GH43_LbAraf43-like"/>
    <property type="match status" value="1"/>
</dbReference>
<dbReference type="PANTHER" id="PTHR43817:SF1">
    <property type="entry name" value="HYDROLASE, FAMILY 43, PUTATIVE (AFU_ORTHOLOGUE AFUA_3G01660)-RELATED"/>
    <property type="match status" value="1"/>
</dbReference>
<dbReference type="Gene3D" id="2.120.10.70">
    <property type="entry name" value="Fucose-specific lectin"/>
    <property type="match status" value="1"/>
</dbReference>
<evidence type="ECO:0000256" key="5">
    <source>
        <dbReference type="SAM" id="SignalP"/>
    </source>
</evidence>
<gene>
    <name evidence="6" type="ORF">GA0070618_1517</name>
</gene>
<dbReference type="InterPro" id="IPR023296">
    <property type="entry name" value="Glyco_hydro_beta-prop_sf"/>
</dbReference>
<sequence length="660" mass="72153">MKRLVSRLFAAACLLPLLAVPAQSAAASTPFRNPLNPGADPTMTYFDGAYHLATTLGDRIGIWSSPTLAGLASAGERTVWRDPDPSRNKQVWAPSIHRFVRPEGPRWYIYYTASDGVDANHRNYVIESEGDDPRGPYHFKARIADDGEYAIDGEPFVHNGTMYFAWSGPGRGMGGPQQIYLRRMTSPWTTTGSRVALPADGGCHEVREGPTGLRGPGRLFLVYSTCDTGKPDYQLWMKSIADGADPLVASNWRQHPGPVLSRNDAAGVFGPGHNGFFRSPDGTQDWIVYHGKTTSAYTYEGRTTRAQPVVWNADGTPNLGRPLALAATQTPPSGDPWASQEPGATRSYVSAEQRHHFDRAPDGSLTHWWWDPVDRTVRRDVWGGPIAGRPVGYPVGAEQHVFARTPDGRLRHWWWTPGGTVRQEDWGPGLAGDPTGMVTPNGQKHVFGRAPDGRLGHWWAESDGTVRRDTWTGGDVVGTPVAYAVGNEQHVFARGSDNTLRHWFWFPGIANNLPGLDDWGAVGRVHSDPTGFAFGDQQHVFYRTADGSLEHRFFDHGDWVVRTDNWGGAVVGSPFALRQGQTQQVFARGTDGALWRLSWRPGGAVTADRTTGGATTDPVALAWRDETHVLARGADGSLVDWHWPPSGGAVPTSWGGQVAP</sequence>
<dbReference type="GO" id="GO:0005975">
    <property type="term" value="P:carbohydrate metabolic process"/>
    <property type="evidence" value="ECO:0007669"/>
    <property type="project" value="InterPro"/>
</dbReference>
<proteinExistence type="inferred from homology"/>
<evidence type="ECO:0000256" key="4">
    <source>
        <dbReference type="ARBA" id="ARBA00023295"/>
    </source>
</evidence>
<dbReference type="Pfam" id="PF04616">
    <property type="entry name" value="Glyco_hydro_43"/>
    <property type="match status" value="1"/>
</dbReference>
<protein>
    <submittedName>
        <fullName evidence="6">Beta-xylosidase, GH43 family</fullName>
    </submittedName>
</protein>
<keyword evidence="3" id="KW-0378">Hydrolase</keyword>
<dbReference type="SUPFAM" id="SSF89372">
    <property type="entry name" value="Fucose-specific lectin"/>
    <property type="match status" value="1"/>
</dbReference>
<accession>A0A1C4VSA9</accession>
<dbReference type="InterPro" id="IPR006710">
    <property type="entry name" value="Glyco_hydro_43"/>
</dbReference>
<dbReference type="RefSeq" id="WP_143740432.1">
    <property type="nucleotide sequence ID" value="NZ_LT607413.1"/>
</dbReference>
<dbReference type="Proteomes" id="UP000198253">
    <property type="component" value="Chromosome I"/>
</dbReference>
<evidence type="ECO:0000256" key="3">
    <source>
        <dbReference type="ARBA" id="ARBA00022801"/>
    </source>
</evidence>
<dbReference type="GO" id="GO:0004553">
    <property type="term" value="F:hydrolase activity, hydrolyzing O-glycosyl compounds"/>
    <property type="evidence" value="ECO:0007669"/>
    <property type="project" value="InterPro"/>
</dbReference>
<keyword evidence="7" id="KW-1185">Reference proteome</keyword>
<dbReference type="SUPFAM" id="SSF75005">
    <property type="entry name" value="Arabinanase/levansucrase/invertase"/>
    <property type="match status" value="1"/>
</dbReference>
<feature type="signal peptide" evidence="5">
    <location>
        <begin position="1"/>
        <end position="26"/>
    </location>
</feature>
<keyword evidence="2 5" id="KW-0732">Signal</keyword>
<evidence type="ECO:0000313" key="6">
    <source>
        <dbReference type="EMBL" id="SCE86866.1"/>
    </source>
</evidence>
<name>A0A1C4VSA9_MICEC</name>
<dbReference type="EMBL" id="LT607413">
    <property type="protein sequence ID" value="SCE86866.1"/>
    <property type="molecule type" value="Genomic_DNA"/>
</dbReference>
<comment type="similarity">
    <text evidence="1">Belongs to the glycosyl hydrolase 43 family.</text>
</comment>
<dbReference type="PANTHER" id="PTHR43817">
    <property type="entry name" value="GLYCOSYL HYDROLASE"/>
    <property type="match status" value="1"/>
</dbReference>
<dbReference type="OrthoDB" id="177947at2"/>
<dbReference type="InterPro" id="IPR007132">
    <property type="entry name" value="DUF346"/>
</dbReference>
<dbReference type="AlphaFoldDB" id="A0A1C4VSA9"/>
<evidence type="ECO:0000256" key="1">
    <source>
        <dbReference type="ARBA" id="ARBA00009865"/>
    </source>
</evidence>
<dbReference type="Pfam" id="PF03984">
    <property type="entry name" value="DUF346"/>
    <property type="match status" value="6"/>
</dbReference>
<dbReference type="Gene3D" id="2.115.10.20">
    <property type="entry name" value="Glycosyl hydrolase domain, family 43"/>
    <property type="match status" value="1"/>
</dbReference>
<dbReference type="InParanoid" id="A0A1C4VSA9"/>
<evidence type="ECO:0000256" key="2">
    <source>
        <dbReference type="ARBA" id="ARBA00022729"/>
    </source>
</evidence>
<keyword evidence="4" id="KW-0326">Glycosidase</keyword>
<evidence type="ECO:0000313" key="7">
    <source>
        <dbReference type="Proteomes" id="UP000198253"/>
    </source>
</evidence>
<organism evidence="6 7">
    <name type="scientific">Micromonospora echinospora</name>
    <name type="common">Micromonospora purpurea</name>
    <dbReference type="NCBI Taxonomy" id="1877"/>
    <lineage>
        <taxon>Bacteria</taxon>
        <taxon>Bacillati</taxon>
        <taxon>Actinomycetota</taxon>
        <taxon>Actinomycetes</taxon>
        <taxon>Micromonosporales</taxon>
        <taxon>Micromonosporaceae</taxon>
        <taxon>Micromonospora</taxon>
    </lineage>
</organism>
<reference evidence="7" key="1">
    <citation type="submission" date="2016-06" db="EMBL/GenBank/DDBJ databases">
        <authorList>
            <person name="Varghese N."/>
            <person name="Submissions Spin"/>
        </authorList>
    </citation>
    <scope>NUCLEOTIDE SEQUENCE [LARGE SCALE GENOMIC DNA]</scope>
    <source>
        <strain evidence="7">DSM 43816</strain>
    </source>
</reference>
<feature type="chain" id="PRO_5038523090" evidence="5">
    <location>
        <begin position="27"/>
        <end position="660"/>
    </location>
</feature>